<keyword evidence="5 8" id="KW-0067">ATP-binding</keyword>
<dbReference type="InterPro" id="IPR027417">
    <property type="entry name" value="P-loop_NTPase"/>
</dbReference>
<dbReference type="RefSeq" id="WP_344950297.1">
    <property type="nucleotide sequence ID" value="NZ_BAAAZR010000039.1"/>
</dbReference>
<keyword evidence="4" id="KW-0547">Nucleotide-binding</keyword>
<evidence type="ECO:0000256" key="6">
    <source>
        <dbReference type="ARBA" id="ARBA00023251"/>
    </source>
</evidence>
<evidence type="ECO:0000313" key="8">
    <source>
        <dbReference type="EMBL" id="GAA3837120.1"/>
    </source>
</evidence>
<dbReference type="EMBL" id="BAAAZR010000039">
    <property type="protein sequence ID" value="GAA3837120.1"/>
    <property type="molecule type" value="Genomic_DNA"/>
</dbReference>
<dbReference type="PROSITE" id="PS50893">
    <property type="entry name" value="ABC_TRANSPORTER_2"/>
    <property type="match status" value="1"/>
</dbReference>
<evidence type="ECO:0000313" key="9">
    <source>
        <dbReference type="Proteomes" id="UP001500888"/>
    </source>
</evidence>
<proteinExistence type="inferred from homology"/>
<keyword evidence="9" id="KW-1185">Reference proteome</keyword>
<dbReference type="GO" id="GO:0005524">
    <property type="term" value="F:ATP binding"/>
    <property type="evidence" value="ECO:0007669"/>
    <property type="project" value="UniProtKB-KW"/>
</dbReference>
<dbReference type="PANTHER" id="PTHR42711">
    <property type="entry name" value="ABC TRANSPORTER ATP-BINDING PROTEIN"/>
    <property type="match status" value="1"/>
</dbReference>
<gene>
    <name evidence="8" type="ORF">GCM10022226_68980</name>
</gene>
<comment type="similarity">
    <text evidence="2">Belongs to the ABC transporter superfamily.</text>
</comment>
<reference evidence="9" key="1">
    <citation type="journal article" date="2019" name="Int. J. Syst. Evol. Microbiol.">
        <title>The Global Catalogue of Microorganisms (GCM) 10K type strain sequencing project: providing services to taxonomists for standard genome sequencing and annotation.</title>
        <authorList>
            <consortium name="The Broad Institute Genomics Platform"/>
            <consortium name="The Broad Institute Genome Sequencing Center for Infectious Disease"/>
            <person name="Wu L."/>
            <person name="Ma J."/>
        </authorList>
    </citation>
    <scope>NUCLEOTIDE SEQUENCE [LARGE SCALE GENOMIC DNA]</scope>
    <source>
        <strain evidence="9">JCM 16908</strain>
    </source>
</reference>
<dbReference type="PROSITE" id="PS00211">
    <property type="entry name" value="ABC_TRANSPORTER_1"/>
    <property type="match status" value="1"/>
</dbReference>
<evidence type="ECO:0000256" key="1">
    <source>
        <dbReference type="ARBA" id="ARBA00004202"/>
    </source>
</evidence>
<evidence type="ECO:0000256" key="4">
    <source>
        <dbReference type="ARBA" id="ARBA00022741"/>
    </source>
</evidence>
<dbReference type="Gene3D" id="3.40.50.300">
    <property type="entry name" value="P-loop containing nucleotide triphosphate hydrolases"/>
    <property type="match status" value="1"/>
</dbReference>
<accession>A0ABP7J8D9</accession>
<dbReference type="Proteomes" id="UP001500888">
    <property type="component" value="Unassembled WGS sequence"/>
</dbReference>
<keyword evidence="3" id="KW-0813">Transport</keyword>
<evidence type="ECO:0000256" key="2">
    <source>
        <dbReference type="ARBA" id="ARBA00005417"/>
    </source>
</evidence>
<comment type="subcellular location">
    <subcellularLocation>
        <location evidence="1">Cell membrane</location>
        <topology evidence="1">Peripheral membrane protein</topology>
    </subcellularLocation>
</comment>
<feature type="domain" description="ABC transporter" evidence="7">
    <location>
        <begin position="7"/>
        <end position="237"/>
    </location>
</feature>
<sequence length="309" mass="33953">MPEQPLIHARGLVKRFGDFTAVDGIDIDVAPGEAFGFLGPNGAGKSSTMRMISCVSLPTEGELRILGMDPASDGAQIRGRLGVCPQLDNLDPDLSVRENLTTYARYFGISRPDARRRADELLEFVQLADRAGSQVEPLSGGMKRRLTIARALVNDPEIILLDEPTTGLDPQARHLLWERLFQLKRRGTTLVLTTHYMDEAEQLCDRLVVMDGGRIVAEGSPRSLIETYSTPEVVELRFGDERLADLAGKLAGIGQRVDPLPDRILVYTTDGDAATTEVHRRGLAPSSVLVRRSTLEDVFLHLTGRTLVD</sequence>
<dbReference type="InterPro" id="IPR003439">
    <property type="entry name" value="ABC_transporter-like_ATP-bd"/>
</dbReference>
<dbReference type="InterPro" id="IPR050763">
    <property type="entry name" value="ABC_transporter_ATP-binding"/>
</dbReference>
<evidence type="ECO:0000256" key="3">
    <source>
        <dbReference type="ARBA" id="ARBA00022448"/>
    </source>
</evidence>
<protein>
    <submittedName>
        <fullName evidence="8">ATP-binding cassette domain-containing protein</fullName>
    </submittedName>
</protein>
<dbReference type="PANTHER" id="PTHR42711:SF5">
    <property type="entry name" value="ABC TRANSPORTER ATP-BINDING PROTEIN NATA"/>
    <property type="match status" value="1"/>
</dbReference>
<dbReference type="SUPFAM" id="SSF52540">
    <property type="entry name" value="P-loop containing nucleoside triphosphate hydrolases"/>
    <property type="match status" value="1"/>
</dbReference>
<evidence type="ECO:0000256" key="5">
    <source>
        <dbReference type="ARBA" id="ARBA00022840"/>
    </source>
</evidence>
<dbReference type="InterPro" id="IPR017871">
    <property type="entry name" value="ABC_transporter-like_CS"/>
</dbReference>
<name>A0ABP7J8D9_9ACTN</name>
<dbReference type="SMART" id="SM00382">
    <property type="entry name" value="AAA"/>
    <property type="match status" value="1"/>
</dbReference>
<evidence type="ECO:0000259" key="7">
    <source>
        <dbReference type="PROSITE" id="PS50893"/>
    </source>
</evidence>
<dbReference type="Pfam" id="PF00005">
    <property type="entry name" value="ABC_tran"/>
    <property type="match status" value="1"/>
</dbReference>
<dbReference type="InterPro" id="IPR003593">
    <property type="entry name" value="AAA+_ATPase"/>
</dbReference>
<comment type="caution">
    <text evidence="8">The sequence shown here is derived from an EMBL/GenBank/DDBJ whole genome shotgun (WGS) entry which is preliminary data.</text>
</comment>
<keyword evidence="6" id="KW-0046">Antibiotic resistance</keyword>
<organism evidence="8 9">
    <name type="scientific">Sphaerisporangium flaviroseum</name>
    <dbReference type="NCBI Taxonomy" id="509199"/>
    <lineage>
        <taxon>Bacteria</taxon>
        <taxon>Bacillati</taxon>
        <taxon>Actinomycetota</taxon>
        <taxon>Actinomycetes</taxon>
        <taxon>Streptosporangiales</taxon>
        <taxon>Streptosporangiaceae</taxon>
        <taxon>Sphaerisporangium</taxon>
    </lineage>
</organism>